<keyword evidence="3" id="KW-0297">G-protein coupled receptor</keyword>
<accession>A0A087TEV5</accession>
<evidence type="ECO:0008006" key="10">
    <source>
        <dbReference type="Google" id="ProtNLM"/>
    </source>
</evidence>
<evidence type="ECO:0000313" key="8">
    <source>
        <dbReference type="EMBL" id="KFM63644.1"/>
    </source>
</evidence>
<evidence type="ECO:0000256" key="6">
    <source>
        <dbReference type="ARBA" id="ARBA00023224"/>
    </source>
</evidence>
<evidence type="ECO:0000256" key="1">
    <source>
        <dbReference type="ARBA" id="ARBA00004651"/>
    </source>
</evidence>
<dbReference type="CDD" id="cd00637">
    <property type="entry name" value="7tm_classA_rhodopsin-like"/>
    <property type="match status" value="1"/>
</dbReference>
<dbReference type="GO" id="GO:0004930">
    <property type="term" value="F:G protein-coupled receptor activity"/>
    <property type="evidence" value="ECO:0007669"/>
    <property type="project" value="UniProtKB-KW"/>
</dbReference>
<evidence type="ECO:0000256" key="4">
    <source>
        <dbReference type="ARBA" id="ARBA00023170"/>
    </source>
</evidence>
<name>A0A087TEV5_STEMI</name>
<dbReference type="PANTHER" id="PTHR24246">
    <property type="entry name" value="OLFACTORY RECEPTOR AND ADENOSINE RECEPTOR"/>
    <property type="match status" value="1"/>
</dbReference>
<dbReference type="Proteomes" id="UP000054359">
    <property type="component" value="Unassembled WGS sequence"/>
</dbReference>
<evidence type="ECO:0000256" key="7">
    <source>
        <dbReference type="SAM" id="Phobius"/>
    </source>
</evidence>
<dbReference type="GO" id="GO:0005886">
    <property type="term" value="C:plasma membrane"/>
    <property type="evidence" value="ECO:0007669"/>
    <property type="project" value="UniProtKB-SubCell"/>
</dbReference>
<feature type="non-terminal residue" evidence="8">
    <location>
        <position position="77"/>
    </location>
</feature>
<keyword evidence="7" id="KW-0812">Transmembrane</keyword>
<dbReference type="GO" id="GO:0001973">
    <property type="term" value="P:G protein-coupled adenosine receptor signaling pathway"/>
    <property type="evidence" value="ECO:0007669"/>
    <property type="project" value="TreeGrafter"/>
</dbReference>
<dbReference type="GO" id="GO:0007189">
    <property type="term" value="P:adenylate cyclase-activating G protein-coupled receptor signaling pathway"/>
    <property type="evidence" value="ECO:0007669"/>
    <property type="project" value="TreeGrafter"/>
</dbReference>
<dbReference type="PANTHER" id="PTHR24246:SF27">
    <property type="entry name" value="ADENOSINE RECEPTOR, ISOFORM A"/>
    <property type="match status" value="1"/>
</dbReference>
<sequence>MMALVMSVNFLGFLPYLIVITLRYVDGLNQERIGFFKPFVVCCYFGKSAINPVVYGWKNKDFRHAFRKILSFGKSYR</sequence>
<dbReference type="OrthoDB" id="6159456at2759"/>
<proteinExistence type="predicted"/>
<evidence type="ECO:0000256" key="2">
    <source>
        <dbReference type="ARBA" id="ARBA00022475"/>
    </source>
</evidence>
<keyword evidence="5" id="KW-0325">Glycoprotein</keyword>
<dbReference type="AlphaFoldDB" id="A0A087TEV5"/>
<evidence type="ECO:0000256" key="5">
    <source>
        <dbReference type="ARBA" id="ARBA00023180"/>
    </source>
</evidence>
<protein>
    <recommendedName>
        <fullName evidence="10">G-protein coupled receptors family 1 profile domain-containing protein</fullName>
    </recommendedName>
</protein>
<feature type="transmembrane region" description="Helical" evidence="7">
    <location>
        <begin position="6"/>
        <end position="25"/>
    </location>
</feature>
<dbReference type="EMBL" id="KK114896">
    <property type="protein sequence ID" value="KFM63644.1"/>
    <property type="molecule type" value="Genomic_DNA"/>
</dbReference>
<reference evidence="8 9" key="1">
    <citation type="submission" date="2013-11" db="EMBL/GenBank/DDBJ databases">
        <title>Genome sequencing of Stegodyphus mimosarum.</title>
        <authorList>
            <person name="Bechsgaard J."/>
        </authorList>
    </citation>
    <scope>NUCLEOTIDE SEQUENCE [LARGE SCALE GENOMIC DNA]</scope>
</reference>
<dbReference type="SUPFAM" id="SSF81321">
    <property type="entry name" value="Family A G protein-coupled receptor-like"/>
    <property type="match status" value="1"/>
</dbReference>
<evidence type="ECO:0000256" key="3">
    <source>
        <dbReference type="ARBA" id="ARBA00023040"/>
    </source>
</evidence>
<dbReference type="Gene3D" id="1.20.1070.10">
    <property type="entry name" value="Rhodopsin 7-helix transmembrane proteins"/>
    <property type="match status" value="1"/>
</dbReference>
<keyword evidence="7" id="KW-0472">Membrane</keyword>
<organism evidence="8 9">
    <name type="scientific">Stegodyphus mimosarum</name>
    <name type="common">African social velvet spider</name>
    <dbReference type="NCBI Taxonomy" id="407821"/>
    <lineage>
        <taxon>Eukaryota</taxon>
        <taxon>Metazoa</taxon>
        <taxon>Ecdysozoa</taxon>
        <taxon>Arthropoda</taxon>
        <taxon>Chelicerata</taxon>
        <taxon>Arachnida</taxon>
        <taxon>Araneae</taxon>
        <taxon>Araneomorphae</taxon>
        <taxon>Entelegynae</taxon>
        <taxon>Eresoidea</taxon>
        <taxon>Eresidae</taxon>
        <taxon>Stegodyphus</taxon>
    </lineage>
</organism>
<keyword evidence="2" id="KW-1003">Cell membrane</keyword>
<keyword evidence="7" id="KW-1133">Transmembrane helix</keyword>
<comment type="subcellular location">
    <subcellularLocation>
        <location evidence="1">Cell membrane</location>
        <topology evidence="1">Multi-pass membrane protein</topology>
    </subcellularLocation>
</comment>
<evidence type="ECO:0000313" key="9">
    <source>
        <dbReference type="Proteomes" id="UP000054359"/>
    </source>
</evidence>
<keyword evidence="9" id="KW-1185">Reference proteome</keyword>
<dbReference type="OMA" id="KPFAVCF"/>
<gene>
    <name evidence="8" type="ORF">X975_22965</name>
</gene>
<keyword evidence="4" id="KW-0675">Receptor</keyword>
<dbReference type="STRING" id="407821.A0A087TEV5"/>
<keyword evidence="6" id="KW-0807">Transducer</keyword>